<feature type="signal peptide" evidence="1">
    <location>
        <begin position="1"/>
        <end position="27"/>
    </location>
</feature>
<dbReference type="Pfam" id="PF12771">
    <property type="entry name" value="SusD-like_2"/>
    <property type="match status" value="1"/>
</dbReference>
<dbReference type="Proteomes" id="UP000278164">
    <property type="component" value="Unassembled WGS sequence"/>
</dbReference>
<dbReference type="AlphaFoldDB" id="A0A3L7ZUR1"/>
<reference evidence="2 3" key="1">
    <citation type="submission" date="2018-09" db="EMBL/GenBank/DDBJ databases">
        <title>Murine metabolic-syndrome-specific gut microbial biobank.</title>
        <authorList>
            <person name="Liu C."/>
        </authorList>
    </citation>
    <scope>NUCLEOTIDE SEQUENCE [LARGE SCALE GENOMIC DNA]</scope>
    <source>
        <strain evidence="2 3">8-P5</strain>
    </source>
</reference>
<evidence type="ECO:0000313" key="3">
    <source>
        <dbReference type="Proteomes" id="UP000278164"/>
    </source>
</evidence>
<dbReference type="PROSITE" id="PS51257">
    <property type="entry name" value="PROKAR_LIPOPROTEIN"/>
    <property type="match status" value="1"/>
</dbReference>
<dbReference type="SUPFAM" id="SSF48452">
    <property type="entry name" value="TPR-like"/>
    <property type="match status" value="1"/>
</dbReference>
<dbReference type="Gene3D" id="1.20.120.840">
    <property type="entry name" value="SusD-like, tetratrico peptide repeats domain"/>
    <property type="match status" value="1"/>
</dbReference>
<comment type="caution">
    <text evidence="2">The sequence shown here is derived from an EMBL/GenBank/DDBJ whole genome shotgun (WGS) entry which is preliminary data.</text>
</comment>
<dbReference type="InterPro" id="IPR011990">
    <property type="entry name" value="TPR-like_helical_dom_sf"/>
</dbReference>
<dbReference type="RefSeq" id="WP_121735005.1">
    <property type="nucleotide sequence ID" value="NZ_QXXG01000013.1"/>
</dbReference>
<name>A0A3L7ZUR1_PARDI</name>
<dbReference type="OrthoDB" id="9766256at2"/>
<feature type="chain" id="PRO_5018248037" evidence="1">
    <location>
        <begin position="28"/>
        <end position="625"/>
    </location>
</feature>
<dbReference type="InterPro" id="IPR024302">
    <property type="entry name" value="SusD-like"/>
</dbReference>
<sequence>MKKYHYITSLLLAGSSLLMTGCQDDFAELNQDPSTVTKGDISYLFAQGVLDFEPSDYTYWFYNADQMYQWTQLLVSTGGVTSTVFDGGTNPGFKSIDVLKYANEIKYLRSQMPEEESSLYEAYEAAINVLCAYMGIFDSDFIGNIPHTEAAQALHGGTLTPKYDSVESLYNLWLSNLDAAIVTFTTAQNQVFNTQQDAIYNGQKDKWAKLANSLKLKIAARLISQDRAKAIQIAEQVAKASCGVLDGEADDFLFNKASYNSSNQDKTYHWSNGILQSVGGSKTLIDLMVSNRDPRVRFVFQKNDWNSKVVQLFFDAGKQSQVPHYIMENIDYTVDADGKYKFNSWKGAGEPWVRYYGFPLDYNAGQQAGKFGDWFNYSINCKYNDDYTYRPFSRFQQEQVYGRIDFTYPVAAGDPVIQDIEDVPWYGMYMTTAEVNLYLAEFKLLGANLPGSAQDYFNKAIRASVEEYDRLARLNKIPYYGTTYNYDPHEKPIDLVAGEIDEMMSHKDYQLTGDKASDLEKVYIQQILHFLMSPIDAYSTARRSGVPKIGSSIFPRMDYSAHGFPVTKIPRRVALNAPSPTDLMYDVLNQAYKEQGFSIGSGSILNSERIWQDINAPQWGSGPVF</sequence>
<dbReference type="InterPro" id="IPR041662">
    <property type="entry name" value="SusD-like_2"/>
</dbReference>
<evidence type="ECO:0000256" key="1">
    <source>
        <dbReference type="SAM" id="SignalP"/>
    </source>
</evidence>
<accession>A0A3L7ZUR1</accession>
<proteinExistence type="predicted"/>
<dbReference type="Gene3D" id="1.25.40.390">
    <property type="match status" value="1"/>
</dbReference>
<dbReference type="Pfam" id="PF12741">
    <property type="entry name" value="SusD-like"/>
    <property type="match status" value="1"/>
</dbReference>
<gene>
    <name evidence="2" type="ORF">D7V78_03405</name>
</gene>
<dbReference type="EMBL" id="RAYI01000005">
    <property type="protein sequence ID" value="RLT74687.1"/>
    <property type="molecule type" value="Genomic_DNA"/>
</dbReference>
<organism evidence="2 3">
    <name type="scientific">Parabacteroides distasonis</name>
    <dbReference type="NCBI Taxonomy" id="823"/>
    <lineage>
        <taxon>Bacteria</taxon>
        <taxon>Pseudomonadati</taxon>
        <taxon>Bacteroidota</taxon>
        <taxon>Bacteroidia</taxon>
        <taxon>Bacteroidales</taxon>
        <taxon>Tannerellaceae</taxon>
        <taxon>Parabacteroides</taxon>
    </lineage>
</organism>
<keyword evidence="1" id="KW-0732">Signal</keyword>
<keyword evidence="2" id="KW-0449">Lipoprotein</keyword>
<protein>
    <submittedName>
        <fullName evidence="2">SusD/RagB family nutrient-binding outer membrane lipoprotein</fullName>
    </submittedName>
</protein>
<evidence type="ECO:0000313" key="2">
    <source>
        <dbReference type="EMBL" id="RLT74687.1"/>
    </source>
</evidence>